<comment type="caution">
    <text evidence="2">The sequence shown here is derived from an EMBL/GenBank/DDBJ whole genome shotgun (WGS) entry which is preliminary data.</text>
</comment>
<dbReference type="EMBL" id="JBFXLS010000096">
    <property type="protein sequence ID" value="KAL2817020.1"/>
    <property type="molecule type" value="Genomic_DNA"/>
</dbReference>
<feature type="domain" description="DUF7600" evidence="1">
    <location>
        <begin position="352"/>
        <end position="498"/>
    </location>
</feature>
<proteinExistence type="predicted"/>
<dbReference type="Pfam" id="PF24539">
    <property type="entry name" value="DUF7600"/>
    <property type="match status" value="1"/>
</dbReference>
<dbReference type="Proteomes" id="UP001610335">
    <property type="component" value="Unassembled WGS sequence"/>
</dbReference>
<evidence type="ECO:0000313" key="2">
    <source>
        <dbReference type="EMBL" id="KAL2817020.1"/>
    </source>
</evidence>
<dbReference type="InterPro" id="IPR036047">
    <property type="entry name" value="F-box-like_dom_sf"/>
</dbReference>
<evidence type="ECO:0000313" key="3">
    <source>
        <dbReference type="Proteomes" id="UP001610335"/>
    </source>
</evidence>
<sequence length="1039" mass="115063">MSNVYCAFCGVILLQDPDGDDEPGSPPLRARPWYAEVPGLTSTDTGDHATLTGVGLIRGRNVLHAPVDSNLSYVEGESLGEWGLSTTQWGPWAFGVHHSCWQILLLRLSHLHESEIATSVFHQLLCIPCVESSRFDFGHDYDGASQTHKTLGRPQPVDEASSLYADPCGVPSPNTLEIRTPPPSTASHHLQSGSSRRFGSLSPELIYEILSYLSCKEVAALRLVHLNLAEIAAVNSLPQSYWRTRFLLGQEADFMFPNLTDRRDWCGLFSAARGLLQSGRNLSFLNRRRIRNLIEPIALVVEQDAASRPGLYGIPVYPVPNQEIRFQLLSSEGVDHPPRLLETFSSFTGHVTSTRANEPLYDGCRVLYHRTQPLPYPRQYDQGSIAISTRQIGGMTFISGLGIFPSSMSDDAARIVGVHDPFAAKWVEIPPASAIEHIYVALCSKGLTGIMFIFTNCTASPWTGVSEGPGVAQGLLTATGKSRPSYLLAGLDLYKIISSGIYDLVNDPDFPSGTSSQPTVLRPQSHLWVPCPPTYDSLQLSALYPPLPILSFEPLLNIDFGGPGGLYLSRLTELVCYMGYDPHPVLGMKAIYADGRSRVTEIGILNYLEDYVRTTMNTQVASRGLCGLQVTTNHGRRATFATIRSCLRNDIDIIQGLEFDHIITGLAVRRMPSRDPFIRVALQYQPSAEPPLRDNRQPLHPSPETHRASLEYDKDFSSFIRCQLAGDYQTCASLKGVRRIQASIEVEGRSRAPDRISGLKLFYGSAPPAILGQWMDEYTIFELLSDEDIECLTVWIVPLAYSAEWRTQQLGQVVAIRINTTQARTIFWILNSSYGRVRADGCDNLKRPSTLLPARYPPVNQVQKLYFDSIQRTGYRDPVVTAKAYIRDAALLGLVFMYMSGATARIGDVDTASDNVETVHFSQNARVVGMSTGVKDGHIRSLKFELEVRRPAALGMEYKTVGLGVPSPDEHRKTPKYDWQHVWCKDESAQGFRRQRVRDDAYAAPTGMRLAGFYVGCQDFSSLGGLYEPESNEDRGGAV</sequence>
<accession>A0ABR4HNT4</accession>
<keyword evidence="3" id="KW-1185">Reference proteome</keyword>
<evidence type="ECO:0000259" key="1">
    <source>
        <dbReference type="Pfam" id="PF24539"/>
    </source>
</evidence>
<reference evidence="2 3" key="1">
    <citation type="submission" date="2024-07" db="EMBL/GenBank/DDBJ databases">
        <title>Section-level genome sequencing and comparative genomics of Aspergillus sections Usti and Cavernicolus.</title>
        <authorList>
            <consortium name="Lawrence Berkeley National Laboratory"/>
            <person name="Nybo J.L."/>
            <person name="Vesth T.C."/>
            <person name="Theobald S."/>
            <person name="Frisvad J.C."/>
            <person name="Larsen T.O."/>
            <person name="Kjaerboelling I."/>
            <person name="Rothschild-Mancinelli K."/>
            <person name="Lyhne E.K."/>
            <person name="Kogle M.E."/>
            <person name="Barry K."/>
            <person name="Clum A."/>
            <person name="Na H."/>
            <person name="Ledsgaard L."/>
            <person name="Lin J."/>
            <person name="Lipzen A."/>
            <person name="Kuo A."/>
            <person name="Riley R."/>
            <person name="Mondo S."/>
            <person name="LaButti K."/>
            <person name="Haridas S."/>
            <person name="Pangalinan J."/>
            <person name="Salamov A.A."/>
            <person name="Simmons B.A."/>
            <person name="Magnuson J.K."/>
            <person name="Chen J."/>
            <person name="Drula E."/>
            <person name="Henrissat B."/>
            <person name="Wiebenga A."/>
            <person name="Lubbers R.J."/>
            <person name="Gomes A.C."/>
            <person name="Makela M.R."/>
            <person name="Stajich J."/>
            <person name="Grigoriev I.V."/>
            <person name="Mortensen U.H."/>
            <person name="De vries R.P."/>
            <person name="Baker S.E."/>
            <person name="Andersen M.R."/>
        </authorList>
    </citation>
    <scope>NUCLEOTIDE SEQUENCE [LARGE SCALE GENOMIC DNA]</scope>
    <source>
        <strain evidence="2 3">CBS 600.67</strain>
    </source>
</reference>
<dbReference type="InterPro" id="IPR056021">
    <property type="entry name" value="DUF7600"/>
</dbReference>
<name>A0ABR4HNT4_9EURO</name>
<organism evidence="2 3">
    <name type="scientific">Aspergillus cavernicola</name>
    <dbReference type="NCBI Taxonomy" id="176166"/>
    <lineage>
        <taxon>Eukaryota</taxon>
        <taxon>Fungi</taxon>
        <taxon>Dikarya</taxon>
        <taxon>Ascomycota</taxon>
        <taxon>Pezizomycotina</taxon>
        <taxon>Eurotiomycetes</taxon>
        <taxon>Eurotiomycetidae</taxon>
        <taxon>Eurotiales</taxon>
        <taxon>Aspergillaceae</taxon>
        <taxon>Aspergillus</taxon>
        <taxon>Aspergillus subgen. Nidulantes</taxon>
    </lineage>
</organism>
<gene>
    <name evidence="2" type="ORF">BDW59DRAFT_182360</name>
</gene>
<dbReference type="SUPFAM" id="SSF81383">
    <property type="entry name" value="F-box domain"/>
    <property type="match status" value="1"/>
</dbReference>
<protein>
    <recommendedName>
        <fullName evidence="1">DUF7600 domain-containing protein</fullName>
    </recommendedName>
</protein>